<sequence length="864" mass="92312">MTDARQEASSLEQAGRLEEARAAWSRLLDADPADAAALHRLALIARRLGRIAEAVTHFQKSLALRKDLDVYLDFGALLVSVSHWDGAAACYAAALRLDPDSLDAHYGLGLAHHNRGRMAEAEPHYRAVLAGRPDLGSVHGNLGLLLQALGRIAEAVPHHQEAVRRSPGDASAWDNLGTALQQAGAAAEAEAAHRQALLLAPDRKAAWANLSLLHLDQGRSQAARHAARRTAALAPDDSAALMAVGNAAHALALWPEAAAAAAAAVRLAPTAPEARNNLGNALVRLGREEDAVREFRLALDLRPGFFPAMLSLAEALRRRRDDAGALAVLHDLLARDAGMAAGWRLTGQVHLNGHRPRAALQALHRALALLPGDPEAWLDLASASSKAGEPAAAAAAYQRVLRLVPGHVPALAQLVQQRRQLCDWRDLDLLEESLIGAARRGAAHLPPFALLSAPSTPADQLAAAVRWAEKAAGIRSPSRPPAAPASPADRRLRVGYLSADFREHAIAWLVAELLELHDRSGFTIHAYSIGVDDGGPMRRRIAGAVDGFVDLGRMADAAAAERIAADGLDILVDLNGYTAFARTPILAARPAPLQVNWLGYPGTMGAPFIDYIIGDAVVIPPGDDAHYSEAVVRLPHCYQPNDRRRTIAAGTPTRAACGLPEDGFVFCSFNNPYKLTPSLFDRWIRLLRAVPGSVLWLFAPDPAAVGNLRREAATRGLDPRRLVFASPLPLPEHLARHRLADLFLDTLPYNAHTTASDALWAGLPVLTRSGTTFAGRVAASLLRAAGLPELVTADDDAYEALALALVRDPARLAALHRRLADGLAGCPLFDTPRFARHLEAAYRTMADIRRAGAAPRGFDVPALP</sequence>
<proteinExistence type="inferred from homology"/>
<feature type="repeat" description="TPR" evidence="8">
    <location>
        <begin position="170"/>
        <end position="203"/>
    </location>
</feature>
<comment type="similarity">
    <text evidence="2">Belongs to the glycosyltransferase 41 family. O-GlcNAc transferase subfamily.</text>
</comment>
<dbReference type="PANTHER" id="PTHR44998:SF1">
    <property type="entry name" value="UDP-N-ACETYLGLUCOSAMINE--PEPTIDE N-ACETYLGLUCOSAMINYLTRANSFERASE 110 KDA SUBUNIT"/>
    <property type="match status" value="1"/>
</dbReference>
<feature type="repeat" description="TPR" evidence="8">
    <location>
        <begin position="68"/>
        <end position="101"/>
    </location>
</feature>
<evidence type="ECO:0000313" key="11">
    <source>
        <dbReference type="Proteomes" id="UP001244552"/>
    </source>
</evidence>
<keyword evidence="6" id="KW-0677">Repeat</keyword>
<evidence type="ECO:0000256" key="1">
    <source>
        <dbReference type="ARBA" id="ARBA00004922"/>
    </source>
</evidence>
<evidence type="ECO:0000259" key="9">
    <source>
        <dbReference type="Pfam" id="PF13844"/>
    </source>
</evidence>
<feature type="domain" description="O-GlcNAc transferase C-terminal" evidence="9">
    <location>
        <begin position="653"/>
        <end position="837"/>
    </location>
</feature>
<evidence type="ECO:0000256" key="8">
    <source>
        <dbReference type="PROSITE-ProRule" id="PRU00339"/>
    </source>
</evidence>
<evidence type="ECO:0000256" key="6">
    <source>
        <dbReference type="ARBA" id="ARBA00022737"/>
    </source>
</evidence>
<dbReference type="InterPro" id="IPR029489">
    <property type="entry name" value="OGT/SEC/SPY_C"/>
</dbReference>
<dbReference type="Pfam" id="PF13432">
    <property type="entry name" value="TPR_16"/>
    <property type="match status" value="5"/>
</dbReference>
<keyword evidence="11" id="KW-1185">Reference proteome</keyword>
<dbReference type="InterPro" id="IPR019734">
    <property type="entry name" value="TPR_rpt"/>
</dbReference>
<evidence type="ECO:0000256" key="2">
    <source>
        <dbReference type="ARBA" id="ARBA00005386"/>
    </source>
</evidence>
<dbReference type="Gene3D" id="3.40.50.11380">
    <property type="match status" value="1"/>
</dbReference>
<keyword evidence="7 8" id="KW-0802">TPR repeat</keyword>
<evidence type="ECO:0000256" key="3">
    <source>
        <dbReference type="ARBA" id="ARBA00011970"/>
    </source>
</evidence>
<dbReference type="Gene3D" id="3.40.50.2000">
    <property type="entry name" value="Glycogen Phosphorylase B"/>
    <property type="match status" value="1"/>
</dbReference>
<dbReference type="PANTHER" id="PTHR44998">
    <property type="match status" value="1"/>
</dbReference>
<name>A0ABU0MLK5_9PROT</name>
<dbReference type="SMART" id="SM00028">
    <property type="entry name" value="TPR"/>
    <property type="match status" value="11"/>
</dbReference>
<comment type="caution">
    <text evidence="10">The sequence shown here is derived from an EMBL/GenBank/DDBJ whole genome shotgun (WGS) entry which is preliminary data.</text>
</comment>
<feature type="repeat" description="TPR" evidence="8">
    <location>
        <begin position="374"/>
        <end position="407"/>
    </location>
</feature>
<dbReference type="Pfam" id="PF13844">
    <property type="entry name" value="Glyco_transf_41"/>
    <property type="match status" value="2"/>
</dbReference>
<dbReference type="Proteomes" id="UP001244552">
    <property type="component" value="Unassembled WGS sequence"/>
</dbReference>
<dbReference type="GO" id="GO:0016740">
    <property type="term" value="F:transferase activity"/>
    <property type="evidence" value="ECO:0007669"/>
    <property type="project" value="UniProtKB-KW"/>
</dbReference>
<evidence type="ECO:0000313" key="10">
    <source>
        <dbReference type="EMBL" id="MDQ0534276.1"/>
    </source>
</evidence>
<keyword evidence="4" id="KW-0328">Glycosyltransferase</keyword>
<dbReference type="InterPro" id="IPR011990">
    <property type="entry name" value="TPR-like_helical_dom_sf"/>
</dbReference>
<dbReference type="EMBL" id="JAUSVU010000010">
    <property type="protein sequence ID" value="MDQ0534276.1"/>
    <property type="molecule type" value="Genomic_DNA"/>
</dbReference>
<keyword evidence="5 10" id="KW-0808">Transferase</keyword>
<evidence type="ECO:0000256" key="5">
    <source>
        <dbReference type="ARBA" id="ARBA00022679"/>
    </source>
</evidence>
<comment type="pathway">
    <text evidence="1">Protein modification; protein glycosylation.</text>
</comment>
<protein>
    <recommendedName>
        <fullName evidence="3">protein O-GlcNAc transferase</fullName>
        <ecNumber evidence="3">2.4.1.255</ecNumber>
    </recommendedName>
</protein>
<dbReference type="Pfam" id="PF13374">
    <property type="entry name" value="TPR_10"/>
    <property type="match status" value="1"/>
</dbReference>
<evidence type="ECO:0000256" key="7">
    <source>
        <dbReference type="ARBA" id="ARBA00022803"/>
    </source>
</evidence>
<dbReference type="Gene3D" id="1.25.40.10">
    <property type="entry name" value="Tetratricopeptide repeat domain"/>
    <property type="match status" value="5"/>
</dbReference>
<feature type="domain" description="O-GlcNAc transferase C-terminal" evidence="9">
    <location>
        <begin position="487"/>
        <end position="644"/>
    </location>
</feature>
<dbReference type="PROSITE" id="PS50005">
    <property type="entry name" value="TPR"/>
    <property type="match status" value="4"/>
</dbReference>
<reference evidence="10 11" key="1">
    <citation type="submission" date="2023-07" db="EMBL/GenBank/DDBJ databases">
        <title>Genomic Encyclopedia of Type Strains, Phase IV (KMG-IV): sequencing the most valuable type-strain genomes for metagenomic binning, comparative biology and taxonomic classification.</title>
        <authorList>
            <person name="Goeker M."/>
        </authorList>
    </citation>
    <scope>NUCLEOTIDE SEQUENCE [LARGE SCALE GENOMIC DNA]</scope>
    <source>
        <strain evidence="10 11">DSM 19922</strain>
    </source>
</reference>
<evidence type="ECO:0000256" key="4">
    <source>
        <dbReference type="ARBA" id="ARBA00022676"/>
    </source>
</evidence>
<gene>
    <name evidence="10" type="ORF">QO018_003147</name>
</gene>
<feature type="repeat" description="TPR" evidence="8">
    <location>
        <begin position="272"/>
        <end position="305"/>
    </location>
</feature>
<accession>A0ABU0MLK5</accession>
<dbReference type="EC" id="2.4.1.255" evidence="3"/>
<dbReference type="RefSeq" id="WP_209983288.1">
    <property type="nucleotide sequence ID" value="NZ_JAGINO010000010.1"/>
</dbReference>
<organism evidence="10 11">
    <name type="scientific">Azospirillum picis</name>
    <dbReference type="NCBI Taxonomy" id="488438"/>
    <lineage>
        <taxon>Bacteria</taxon>
        <taxon>Pseudomonadati</taxon>
        <taxon>Pseudomonadota</taxon>
        <taxon>Alphaproteobacteria</taxon>
        <taxon>Rhodospirillales</taxon>
        <taxon>Azospirillaceae</taxon>
        <taxon>Azospirillum</taxon>
    </lineage>
</organism>
<dbReference type="SUPFAM" id="SSF48452">
    <property type="entry name" value="TPR-like"/>
    <property type="match status" value="3"/>
</dbReference>